<dbReference type="UniPathway" id="UPA00375"/>
<dbReference type="PROSITE" id="PS51684">
    <property type="entry name" value="SAM_MT_TRM5_TYW2"/>
    <property type="match status" value="1"/>
</dbReference>
<dbReference type="GO" id="GO:0005737">
    <property type="term" value="C:cytoplasm"/>
    <property type="evidence" value="ECO:0007669"/>
    <property type="project" value="UniProtKB-SubCell"/>
</dbReference>
<feature type="region of interest" description="Disordered" evidence="3">
    <location>
        <begin position="136"/>
        <end position="179"/>
    </location>
</feature>
<keyword evidence="2" id="KW-0949">S-adenosyl-L-methionine</keyword>
<feature type="domain" description="SAM-dependent methyltransferase TRM5/TYW2-type" evidence="4">
    <location>
        <begin position="120"/>
        <end position="449"/>
    </location>
</feature>
<dbReference type="Gene3D" id="3.40.50.150">
    <property type="entry name" value="Vaccinia Virus protein VP39"/>
    <property type="match status" value="1"/>
</dbReference>
<comment type="subcellular location">
    <subcellularLocation>
        <location evidence="2">Cytoplasm</location>
    </subcellularLocation>
</comment>
<dbReference type="AlphaFoldDB" id="A0A6A5TVH4"/>
<name>A0A6A5TVH4_9PLEO</name>
<comment type="similarity">
    <text evidence="2">Belongs to the class I-like SAM-binding methyltransferase superfamily. TRM5/TYW2 family.</text>
</comment>
<dbReference type="GO" id="GO:0031591">
    <property type="term" value="P:wybutosine biosynthetic process"/>
    <property type="evidence" value="ECO:0007669"/>
    <property type="project" value="InterPro"/>
</dbReference>
<dbReference type="GO" id="GO:0008175">
    <property type="term" value="F:tRNA methyltransferase activity"/>
    <property type="evidence" value="ECO:0007669"/>
    <property type="project" value="TreeGrafter"/>
</dbReference>
<evidence type="ECO:0000313" key="6">
    <source>
        <dbReference type="Proteomes" id="UP000800035"/>
    </source>
</evidence>
<dbReference type="Proteomes" id="UP000800035">
    <property type="component" value="Unassembled WGS sequence"/>
</dbReference>
<dbReference type="PIRSF" id="PIRSF038972">
    <property type="entry name" value="Trm12"/>
    <property type="match status" value="1"/>
</dbReference>
<comment type="pathway">
    <text evidence="2">tRNA modification; wybutosine-tRNA(Phe) biosynthesis.</text>
</comment>
<gene>
    <name evidence="5" type="ORF">CC80DRAFT_526114</name>
</gene>
<dbReference type="InterPro" id="IPR026274">
    <property type="entry name" value="tRNA_wybutosine_synth_prot_2"/>
</dbReference>
<evidence type="ECO:0000313" key="5">
    <source>
        <dbReference type="EMBL" id="KAF1956040.1"/>
    </source>
</evidence>
<dbReference type="InterPro" id="IPR029063">
    <property type="entry name" value="SAM-dependent_MTases_sf"/>
</dbReference>
<feature type="compositionally biased region" description="Low complexity" evidence="3">
    <location>
        <begin position="141"/>
        <end position="150"/>
    </location>
</feature>
<organism evidence="5 6">
    <name type="scientific">Byssothecium circinans</name>
    <dbReference type="NCBI Taxonomy" id="147558"/>
    <lineage>
        <taxon>Eukaryota</taxon>
        <taxon>Fungi</taxon>
        <taxon>Dikarya</taxon>
        <taxon>Ascomycota</taxon>
        <taxon>Pezizomycotina</taxon>
        <taxon>Dothideomycetes</taxon>
        <taxon>Pleosporomycetidae</taxon>
        <taxon>Pleosporales</taxon>
        <taxon>Massarineae</taxon>
        <taxon>Massarinaceae</taxon>
        <taxon>Byssothecium</taxon>
    </lineage>
</organism>
<dbReference type="PANTHER" id="PTHR23245">
    <property type="entry name" value="TRNA METHYLTRANSFERASE"/>
    <property type="match status" value="1"/>
</dbReference>
<dbReference type="OrthoDB" id="2387925at2759"/>
<proteinExistence type="inferred from homology"/>
<feature type="compositionally biased region" description="Polar residues" evidence="3">
    <location>
        <begin position="156"/>
        <end position="166"/>
    </location>
</feature>
<comment type="catalytic activity">
    <reaction evidence="1">
        <text>4-demethylwyosine(37) in tRNA(Phe) + S-adenosyl-L-methionine = 4-demethyl-7-[(3S)-3-amino-3-carboxypropyl]wyosine(37) in tRNA(Phe) + S-methyl-5'-thioadenosine + H(+)</text>
        <dbReference type="Rhea" id="RHEA:36355"/>
        <dbReference type="Rhea" id="RHEA-COMP:10164"/>
        <dbReference type="Rhea" id="RHEA-COMP:10378"/>
        <dbReference type="ChEBI" id="CHEBI:15378"/>
        <dbReference type="ChEBI" id="CHEBI:17509"/>
        <dbReference type="ChEBI" id="CHEBI:59789"/>
        <dbReference type="ChEBI" id="CHEBI:64315"/>
        <dbReference type="ChEBI" id="CHEBI:73550"/>
        <dbReference type="EC" id="2.5.1.114"/>
    </reaction>
</comment>
<keyword evidence="2" id="KW-0819">tRNA processing</keyword>
<dbReference type="SUPFAM" id="SSF53335">
    <property type="entry name" value="S-adenosyl-L-methionine-dependent methyltransferases"/>
    <property type="match status" value="1"/>
</dbReference>
<keyword evidence="2" id="KW-0808">Transferase</keyword>
<protein>
    <recommendedName>
        <fullName evidence="2">tRNA wybutosine-synthesizing protein 2</fullName>
        <shortName evidence="2">tRNA-yW-synthesizing protein 2</shortName>
    </recommendedName>
    <alternativeName>
        <fullName evidence="2">tRNA(Phe) (4-demethylwyosine(37)-C(7)) aminocarboxypropyltransferase</fullName>
    </alternativeName>
</protein>
<dbReference type="GO" id="GO:0008757">
    <property type="term" value="F:S-adenosylmethionine-dependent methyltransferase activity"/>
    <property type="evidence" value="ECO:0007669"/>
    <property type="project" value="InterPro"/>
</dbReference>
<evidence type="ECO:0000256" key="3">
    <source>
        <dbReference type="SAM" id="MobiDB-lite"/>
    </source>
</evidence>
<evidence type="ECO:0000256" key="2">
    <source>
        <dbReference type="PIRNR" id="PIRNR038972"/>
    </source>
</evidence>
<evidence type="ECO:0000256" key="1">
    <source>
        <dbReference type="ARBA" id="ARBA00049400"/>
    </source>
</evidence>
<dbReference type="EMBL" id="ML976993">
    <property type="protein sequence ID" value="KAF1956040.1"/>
    <property type="molecule type" value="Genomic_DNA"/>
</dbReference>
<dbReference type="InterPro" id="IPR030382">
    <property type="entry name" value="MeTrfase_TRM5/TYW2"/>
</dbReference>
<keyword evidence="6" id="KW-1185">Reference proteome</keyword>
<evidence type="ECO:0000259" key="4">
    <source>
        <dbReference type="PROSITE" id="PS51684"/>
    </source>
</evidence>
<dbReference type="GO" id="GO:0102522">
    <property type="term" value="F:tRNA 4-demethylwyosine alpha-amino-alpha-carboxypropyltransferase activity"/>
    <property type="evidence" value="ECO:0007669"/>
    <property type="project" value="UniProtKB-EC"/>
</dbReference>
<sequence length="458" mass="50958">MDEGKEIQTTTRLSIQVPRSQIKHEITISPYEDEPVEITTTNNPLLNGIRTGLRTLPEELLLSLGLTIDILISAFPDSYSIYTPMLLLPHNAFSAAPWTRLLSSHPIDSPTLTPLWNKLATTTGTTHIAINASIPLQNEATTPNPSNTQPQPSPNENILRSPSNLTPIHGPFGPKPTPQTLTAPTPTSFASTLWVSHTQNTIHQTWAPLYTMFSRGNMREKTRLLTLPSIASSAQEPGGCTAVDLYAGIGYFAFSYKKAGVSKVLCWELNPWSIEGLRRGARRNKWKTQIFTTFPHVNEAWAEWAKSVDEATDFLVFQQSNENALSAIASLDTKNFHTPRGEGQILLPPIRHVNLGLLPTSRLSWSTAVKIVDRELGGWVYAHENVGVNDIEKRKGEVVEEMQRYLDQWEGEKGSCGTWRRVVMCEHVEMVKTYAPGVVHVVFDVWVGGMRHAVDLLA</sequence>
<dbReference type="PANTHER" id="PTHR23245:SF25">
    <property type="entry name" value="TRNA WYBUTOSINE-SYNTHESIZING PROTEIN 2 HOMOLOG"/>
    <property type="match status" value="1"/>
</dbReference>
<reference evidence="5" key="1">
    <citation type="journal article" date="2020" name="Stud. Mycol.">
        <title>101 Dothideomycetes genomes: a test case for predicting lifestyles and emergence of pathogens.</title>
        <authorList>
            <person name="Haridas S."/>
            <person name="Albert R."/>
            <person name="Binder M."/>
            <person name="Bloem J."/>
            <person name="Labutti K."/>
            <person name="Salamov A."/>
            <person name="Andreopoulos B."/>
            <person name="Baker S."/>
            <person name="Barry K."/>
            <person name="Bills G."/>
            <person name="Bluhm B."/>
            <person name="Cannon C."/>
            <person name="Castanera R."/>
            <person name="Culley D."/>
            <person name="Daum C."/>
            <person name="Ezra D."/>
            <person name="Gonzalez J."/>
            <person name="Henrissat B."/>
            <person name="Kuo A."/>
            <person name="Liang C."/>
            <person name="Lipzen A."/>
            <person name="Lutzoni F."/>
            <person name="Magnuson J."/>
            <person name="Mondo S."/>
            <person name="Nolan M."/>
            <person name="Ohm R."/>
            <person name="Pangilinan J."/>
            <person name="Park H.-J."/>
            <person name="Ramirez L."/>
            <person name="Alfaro M."/>
            <person name="Sun H."/>
            <person name="Tritt A."/>
            <person name="Yoshinaga Y."/>
            <person name="Zwiers L.-H."/>
            <person name="Turgeon B."/>
            <person name="Goodwin S."/>
            <person name="Spatafora J."/>
            <person name="Crous P."/>
            <person name="Grigoriev I."/>
        </authorList>
    </citation>
    <scope>NUCLEOTIDE SEQUENCE</scope>
    <source>
        <strain evidence="5">CBS 675.92</strain>
    </source>
</reference>
<keyword evidence="2" id="KW-0963">Cytoplasm</keyword>
<accession>A0A6A5TVH4</accession>
<dbReference type="GO" id="GO:0030488">
    <property type="term" value="P:tRNA methylation"/>
    <property type="evidence" value="ECO:0007669"/>
    <property type="project" value="TreeGrafter"/>
</dbReference>
<comment type="function">
    <text evidence="2">S-adenosyl-L-methionine-dependent transferase that acts as a component of the wybutosine biosynthesis pathway. Wybutosine is a hyper modified guanosine with a tricyclic base found at the 3'-position adjacent to the anticodon of eukaryotic phenylalanine tRNA. Catalyzes the transfer of the alpha-amino-alpha-carboxypropyl (acp) group from S-adenosyl-L-methionine to the C-7 position of 4-demethylwyosine (imG-14) to produce wybutosine-86.</text>
</comment>